<organism evidence="1 2">
    <name type="scientific">Corynebacterium stercoris</name>
    <dbReference type="NCBI Taxonomy" id="2943490"/>
    <lineage>
        <taxon>Bacteria</taxon>
        <taxon>Bacillati</taxon>
        <taxon>Actinomycetota</taxon>
        <taxon>Actinomycetes</taxon>
        <taxon>Mycobacteriales</taxon>
        <taxon>Corynebacteriaceae</taxon>
        <taxon>Corynebacterium</taxon>
    </lineage>
</organism>
<evidence type="ECO:0000313" key="2">
    <source>
        <dbReference type="Proteomes" id="UP001204000"/>
    </source>
</evidence>
<accession>A0ABT1G6S3</accession>
<sequence>MAKRRQAQGWVQVAAIILAALLLVAAVYGVMEWQKNRPSTPVRDVQIEVASAGVTLDVEPYTVCELDEECAGGQPPTMTLDPATVTVTVPREIADGSWRLLTIYDDPAANNEIVFTSGEAATQDVEAVTDSGAKLVVAEVSALAIDKGDDGEEIPVIATWSIGFE</sequence>
<dbReference type="Pfam" id="PF10969">
    <property type="entry name" value="DUF2771"/>
    <property type="match status" value="1"/>
</dbReference>
<dbReference type="EMBL" id="JAMFTQ010000014">
    <property type="protein sequence ID" value="MCP1388382.1"/>
    <property type="molecule type" value="Genomic_DNA"/>
</dbReference>
<evidence type="ECO:0000313" key="1">
    <source>
        <dbReference type="EMBL" id="MCP1388382.1"/>
    </source>
</evidence>
<comment type="caution">
    <text evidence="1">The sequence shown here is derived from an EMBL/GenBank/DDBJ whole genome shotgun (WGS) entry which is preliminary data.</text>
</comment>
<name>A0ABT1G6S3_9CORY</name>
<protein>
    <submittedName>
        <fullName evidence="1">DUF2771 domain-containing protein</fullName>
    </submittedName>
</protein>
<dbReference type="RefSeq" id="WP_253578925.1">
    <property type="nucleotide sequence ID" value="NZ_JAMFTQ010000014.1"/>
</dbReference>
<dbReference type="InterPro" id="IPR024495">
    <property type="entry name" value="DUF2771"/>
</dbReference>
<gene>
    <name evidence="1" type="ORF">M5J20_09310</name>
</gene>
<dbReference type="Proteomes" id="UP001204000">
    <property type="component" value="Unassembled WGS sequence"/>
</dbReference>
<proteinExistence type="predicted"/>
<reference evidence="1" key="1">
    <citation type="submission" date="2022-05" db="EMBL/GenBank/DDBJ databases">
        <title>Corynebacterium sp. TA-R-1 sp. nov., isolated from human feces.</title>
        <authorList>
            <person name="Shamsuzzaman M."/>
            <person name="Dahal R.H."/>
        </authorList>
    </citation>
    <scope>NUCLEOTIDE SEQUENCE</scope>
    <source>
        <strain evidence="1">TA-R-1</strain>
    </source>
</reference>
<keyword evidence="2" id="KW-1185">Reference proteome</keyword>